<dbReference type="eggNOG" id="ENOG5034768">
    <property type="taxonomic scope" value="Bacteria"/>
</dbReference>
<organism evidence="1 2">
    <name type="scientific">Alkalidesulfovibrio alkalitolerans DSM 16529</name>
    <dbReference type="NCBI Taxonomy" id="1121439"/>
    <lineage>
        <taxon>Bacteria</taxon>
        <taxon>Pseudomonadati</taxon>
        <taxon>Thermodesulfobacteriota</taxon>
        <taxon>Desulfovibrionia</taxon>
        <taxon>Desulfovibrionales</taxon>
        <taxon>Desulfovibrionaceae</taxon>
        <taxon>Alkalidesulfovibrio</taxon>
    </lineage>
</organism>
<dbReference type="Proteomes" id="UP000014975">
    <property type="component" value="Unassembled WGS sequence"/>
</dbReference>
<evidence type="ECO:0000313" key="2">
    <source>
        <dbReference type="Proteomes" id="UP000014975"/>
    </source>
</evidence>
<dbReference type="AlphaFoldDB" id="S7USX2"/>
<name>S7USX2_9BACT</name>
<sequence>MEEQKLSTDVAKAALDTSEVLRFEHWLRFYYLKERGGALVYDVPQAVVEKVRADAPHLAGLMEMVNGAETDQQRATENVCAFMASRMDGQKYQEGVLAKVFDSPSFKIEMYLFGLWNQSHEGLLDQEERDFAQWEKLYAEWRQDEKVKAYVAKLVSSQGSAGSTATQ</sequence>
<proteinExistence type="predicted"/>
<reference evidence="1 2" key="1">
    <citation type="journal article" date="2013" name="Genome Announc.">
        <title>Draft genome sequences for three mercury-methylating, sulfate-reducing bacteria.</title>
        <authorList>
            <person name="Brown S.D."/>
            <person name="Hurt R.A.Jr."/>
            <person name="Gilmour C.C."/>
            <person name="Elias D.A."/>
        </authorList>
    </citation>
    <scope>NUCLEOTIDE SEQUENCE [LARGE SCALE GENOMIC DNA]</scope>
    <source>
        <strain evidence="1 2">DSM 16529</strain>
    </source>
</reference>
<dbReference type="EMBL" id="ATHI01000004">
    <property type="protein sequence ID" value="EPR35398.1"/>
    <property type="molecule type" value="Genomic_DNA"/>
</dbReference>
<dbReference type="RefSeq" id="WP_020885985.1">
    <property type="nucleotide sequence ID" value="NZ_ATHI01000004.1"/>
</dbReference>
<dbReference type="PATRIC" id="fig|1121439.3.peg.486"/>
<dbReference type="STRING" id="1121439.dsat_2099"/>
<protein>
    <submittedName>
        <fullName evidence="1">Uncharacterized protein</fullName>
    </submittedName>
</protein>
<dbReference type="OrthoDB" id="5455222at2"/>
<gene>
    <name evidence="1" type="ORF">dsat_2099</name>
</gene>
<accession>S7USX2</accession>
<comment type="caution">
    <text evidence="1">The sequence shown here is derived from an EMBL/GenBank/DDBJ whole genome shotgun (WGS) entry which is preliminary data.</text>
</comment>
<evidence type="ECO:0000313" key="1">
    <source>
        <dbReference type="EMBL" id="EPR35398.1"/>
    </source>
</evidence>
<keyword evidence="2" id="KW-1185">Reference proteome</keyword>